<dbReference type="SUPFAM" id="SSF64586">
    <property type="entry name" value="C-terminal domain of ProRS"/>
    <property type="match status" value="1"/>
</dbReference>
<dbReference type="EMBL" id="CP005829">
    <property type="protein sequence ID" value="AHH08377.1"/>
    <property type="molecule type" value="Genomic_DNA"/>
</dbReference>
<dbReference type="InterPro" id="IPR036621">
    <property type="entry name" value="Anticodon-bd_dom_sf"/>
</dbReference>
<dbReference type="Pfam" id="PF09180">
    <property type="entry name" value="ProRS-C_1"/>
    <property type="match status" value="1"/>
</dbReference>
<dbReference type="InterPro" id="IPR033721">
    <property type="entry name" value="ProRS_core_arch_euk"/>
</dbReference>
<dbReference type="eggNOG" id="COG0441">
    <property type="taxonomic scope" value="Bacteria"/>
</dbReference>
<dbReference type="PRINTS" id="PR01046">
    <property type="entry name" value="TRNASYNTHPRO"/>
</dbReference>
<comment type="domain">
    <text evidence="9">Consists of three domains: the N-terminal catalytic domain, the anticodon-binding domain and the C-terminal extension.</text>
</comment>
<dbReference type="Pfam" id="PF03129">
    <property type="entry name" value="HGTP_anticodon"/>
    <property type="match status" value="1"/>
</dbReference>
<evidence type="ECO:0000256" key="1">
    <source>
        <dbReference type="ARBA" id="ARBA00022490"/>
    </source>
</evidence>
<dbReference type="NCBIfam" id="TIGR00408">
    <property type="entry name" value="proS_fam_I"/>
    <property type="match status" value="1"/>
</dbReference>
<comment type="catalytic activity">
    <reaction evidence="7 9">
        <text>tRNA(Pro) + L-proline + ATP = L-prolyl-tRNA(Pro) + AMP + diphosphate</text>
        <dbReference type="Rhea" id="RHEA:14305"/>
        <dbReference type="Rhea" id="RHEA-COMP:9700"/>
        <dbReference type="Rhea" id="RHEA-COMP:9702"/>
        <dbReference type="ChEBI" id="CHEBI:30616"/>
        <dbReference type="ChEBI" id="CHEBI:33019"/>
        <dbReference type="ChEBI" id="CHEBI:60039"/>
        <dbReference type="ChEBI" id="CHEBI:78442"/>
        <dbReference type="ChEBI" id="CHEBI:78532"/>
        <dbReference type="ChEBI" id="CHEBI:456215"/>
        <dbReference type="EC" id="6.1.1.15"/>
    </reaction>
</comment>
<evidence type="ECO:0000256" key="7">
    <source>
        <dbReference type="ARBA" id="ARBA00047671"/>
    </source>
</evidence>
<dbReference type="InterPro" id="IPR002316">
    <property type="entry name" value="Pro-tRNA-ligase_IIa"/>
</dbReference>
<keyword evidence="6 9" id="KW-0030">Aminoacyl-tRNA synthetase</keyword>
<dbReference type="SMART" id="SM00946">
    <property type="entry name" value="ProRS-C_1"/>
    <property type="match status" value="1"/>
</dbReference>
<dbReference type="PANTHER" id="PTHR43382:SF2">
    <property type="entry name" value="BIFUNCTIONAL GLUTAMATE_PROLINE--TRNA LIGASE"/>
    <property type="match status" value="1"/>
</dbReference>
<dbReference type="EC" id="6.1.1.15" evidence="9"/>
<dbReference type="FunFam" id="3.30.930.10:FF:000023">
    <property type="entry name" value="Proline--tRNA ligase"/>
    <property type="match status" value="1"/>
</dbReference>
<dbReference type="PATRIC" id="fig|1313293.3.peg.417"/>
<accession>W5SNA8</accession>
<reference evidence="11 12" key="1">
    <citation type="submission" date="2013-04" db="EMBL/GenBank/DDBJ databases">
        <title>Comparative Genomics of Relapsing Fever Spirochetes.</title>
        <authorList>
            <person name="Schwan T.G."/>
            <person name="Raffel S.J."/>
            <person name="Porcella S.F."/>
            <person name="Martens C.A."/>
            <person name="Bruno D.P."/>
            <person name="Rickefs S.M."/>
            <person name="Barbian K.B."/>
        </authorList>
    </citation>
    <scope>NUCLEOTIDE SEQUENCE [LARGE SCALE GENOMIC DNA]</scope>
    <source>
        <strain evidence="11 12">BA2</strain>
    </source>
</reference>
<dbReference type="GO" id="GO:0005737">
    <property type="term" value="C:cytoplasm"/>
    <property type="evidence" value="ECO:0007669"/>
    <property type="project" value="UniProtKB-SubCell"/>
</dbReference>
<dbReference type="PROSITE" id="PS50862">
    <property type="entry name" value="AA_TRNA_LIGASE_II"/>
    <property type="match status" value="1"/>
</dbReference>
<dbReference type="InterPro" id="IPR016061">
    <property type="entry name" value="Pro-tRNA_ligase_II_C"/>
</dbReference>
<sequence length="502" mass="58208">MFFIMKIFKRKVKFMGDFISSKEEEFSKWYLDIVQKAKLVDYSPVKGCMVIMPYGYAIWERIKSVLDGKFKETGHENAYFPLLIPYEFLEREKEHVEGFSPELAIVTTAGGEELSKSLVLRPTSETVIWNMYSKWIKSYRDLPVKINQWANIIRWEKRTRPFLRTTEFLWQEGHTAHETAKEAEEEVLFILNLYKRFVEDYLSIPVFCGQKTESEKFAGAVSTYTIEALMQDKKALQLGTSHYLGLNFAKAFDVKFQNKRGEMEYVFATSWGVSTRLIGALIMVHADNKGLILPPKIAPIEIIIVPIFKGDDEANKKVLEYSTTIFNILKREKFRVELDRDIKNSPGFRFAAAELKGIPIRIEIGSNDILMDCVTVARRDKDKNSKYQVSVRELSSKMRHELEAMQCALFNRALRFRNLHTKEIIGSKEDDYYIFKTYISEHLGFVLSSWCGNKVCEESIKNDTKATIRCIPEDFKNRTLDNLTCIYCNSAAKDLALFARAY</sequence>
<dbReference type="Gene3D" id="3.30.930.10">
    <property type="entry name" value="Bira Bifunctional Protein, Domain 2"/>
    <property type="match status" value="1"/>
</dbReference>
<dbReference type="SUPFAM" id="SSF55681">
    <property type="entry name" value="Class II aaRS and biotin synthetases"/>
    <property type="match status" value="1"/>
</dbReference>
<dbReference type="InterPro" id="IPR004499">
    <property type="entry name" value="Pro-tRNA-ligase_IIa_arc-type"/>
</dbReference>
<protein>
    <recommendedName>
        <fullName evidence="9">Proline--tRNA ligase</fullName>
        <ecNumber evidence="9">6.1.1.15</ecNumber>
    </recommendedName>
    <alternativeName>
        <fullName evidence="9">Prolyl-tRNA synthetase</fullName>
        <shortName evidence="9">ProRS</shortName>
    </alternativeName>
</protein>
<evidence type="ECO:0000256" key="6">
    <source>
        <dbReference type="ARBA" id="ARBA00023146"/>
    </source>
</evidence>
<dbReference type="AlphaFoldDB" id="W5SNA8"/>
<keyword evidence="2 9" id="KW-0436">Ligase</keyword>
<dbReference type="HAMAP" id="MF_01571">
    <property type="entry name" value="Pro_tRNA_synth_type3"/>
    <property type="match status" value="1"/>
</dbReference>
<dbReference type="HOGENOM" id="CLU_001882_4_2_12"/>
<dbReference type="GO" id="GO:0004827">
    <property type="term" value="F:proline-tRNA ligase activity"/>
    <property type="evidence" value="ECO:0007669"/>
    <property type="project" value="UniProtKB-UniRule"/>
</dbReference>
<keyword evidence="4 9" id="KW-0067">ATP-binding</keyword>
<evidence type="ECO:0000256" key="4">
    <source>
        <dbReference type="ARBA" id="ARBA00022840"/>
    </source>
</evidence>
<keyword evidence="5 9" id="KW-0648">Protein biosynthesis</keyword>
<evidence type="ECO:0000256" key="9">
    <source>
        <dbReference type="HAMAP-Rule" id="MF_01571"/>
    </source>
</evidence>
<organism evidence="11 12">
    <name type="scientific">Borrelia anserina BA2</name>
    <dbReference type="NCBI Taxonomy" id="1313293"/>
    <lineage>
        <taxon>Bacteria</taxon>
        <taxon>Pseudomonadati</taxon>
        <taxon>Spirochaetota</taxon>
        <taxon>Spirochaetia</taxon>
        <taxon>Spirochaetales</taxon>
        <taxon>Borreliaceae</taxon>
        <taxon>Borrelia</taxon>
    </lineage>
</organism>
<evidence type="ECO:0000256" key="5">
    <source>
        <dbReference type="ARBA" id="ARBA00022917"/>
    </source>
</evidence>
<evidence type="ECO:0000259" key="10">
    <source>
        <dbReference type="PROSITE" id="PS50862"/>
    </source>
</evidence>
<comment type="subunit">
    <text evidence="9">Homodimer.</text>
</comment>
<gene>
    <name evidence="9" type="primary">proS</name>
    <name evidence="11" type="ORF">BAN_0075100</name>
</gene>
<dbReference type="GO" id="GO:0005524">
    <property type="term" value="F:ATP binding"/>
    <property type="evidence" value="ECO:0007669"/>
    <property type="project" value="UniProtKB-UniRule"/>
</dbReference>
<evidence type="ECO:0000313" key="11">
    <source>
        <dbReference type="EMBL" id="AHH08377.1"/>
    </source>
</evidence>
<comment type="subcellular location">
    <subcellularLocation>
        <location evidence="9">Cytoplasm</location>
    </subcellularLocation>
</comment>
<dbReference type="InterPro" id="IPR006195">
    <property type="entry name" value="aa-tRNA-synth_II"/>
</dbReference>
<evidence type="ECO:0000256" key="2">
    <source>
        <dbReference type="ARBA" id="ARBA00022598"/>
    </source>
</evidence>
<dbReference type="CDD" id="cd00778">
    <property type="entry name" value="ProRS_core_arch_euk"/>
    <property type="match status" value="1"/>
</dbReference>
<dbReference type="Gene3D" id="3.30.110.30">
    <property type="entry name" value="C-terminal domain of ProRS"/>
    <property type="match status" value="1"/>
</dbReference>
<dbReference type="InterPro" id="IPR017449">
    <property type="entry name" value="Pro-tRNA_synth_II"/>
</dbReference>
<evidence type="ECO:0000313" key="12">
    <source>
        <dbReference type="Proteomes" id="UP000019262"/>
    </source>
</evidence>
<proteinExistence type="inferred from homology"/>
<comment type="similarity">
    <text evidence="8 9">Belongs to the class-II aminoacyl-tRNA synthetase family. ProS type 3 subfamily.</text>
</comment>
<dbReference type="GO" id="GO:0006433">
    <property type="term" value="P:prolyl-tRNA aminoacylation"/>
    <property type="evidence" value="ECO:0007669"/>
    <property type="project" value="UniProtKB-UniRule"/>
</dbReference>
<evidence type="ECO:0000256" key="8">
    <source>
        <dbReference type="ARBA" id="ARBA00060806"/>
    </source>
</evidence>
<dbReference type="Gene3D" id="3.40.50.800">
    <property type="entry name" value="Anticodon-binding domain"/>
    <property type="match status" value="1"/>
</dbReference>
<dbReference type="InterPro" id="IPR002314">
    <property type="entry name" value="aa-tRNA-synt_IIb"/>
</dbReference>
<dbReference type="InterPro" id="IPR045864">
    <property type="entry name" value="aa-tRNA-synth_II/BPL/LPL"/>
</dbReference>
<dbReference type="InterPro" id="IPR004154">
    <property type="entry name" value="Anticodon-bd"/>
</dbReference>
<keyword evidence="3 9" id="KW-0547">Nucleotide-binding</keyword>
<name>W5SNA8_BORAN</name>
<keyword evidence="1 9" id="KW-0963">Cytoplasm</keyword>
<dbReference type="Pfam" id="PF00587">
    <property type="entry name" value="tRNA-synt_2b"/>
    <property type="match status" value="1"/>
</dbReference>
<feature type="domain" description="Aminoacyl-transfer RNA synthetases class-II family profile" evidence="10">
    <location>
        <begin position="53"/>
        <end position="294"/>
    </location>
</feature>
<dbReference type="GO" id="GO:0017101">
    <property type="term" value="C:aminoacyl-tRNA synthetase multienzyme complex"/>
    <property type="evidence" value="ECO:0007669"/>
    <property type="project" value="TreeGrafter"/>
</dbReference>
<comment type="function">
    <text evidence="9">Catalyzes the attachment of proline to tRNA(Pro) in a two-step reaction: proline is first activated by ATP to form Pro-AMP and then transferred to the acceptor end of tRNA(Pro).</text>
</comment>
<dbReference type="PANTHER" id="PTHR43382">
    <property type="entry name" value="PROLYL-TRNA SYNTHETASE"/>
    <property type="match status" value="1"/>
</dbReference>
<dbReference type="SUPFAM" id="SSF52954">
    <property type="entry name" value="Class II aaRS ABD-related"/>
    <property type="match status" value="1"/>
</dbReference>
<evidence type="ECO:0000256" key="3">
    <source>
        <dbReference type="ARBA" id="ARBA00022741"/>
    </source>
</evidence>
<dbReference type="Proteomes" id="UP000019262">
    <property type="component" value="Chromosome"/>
</dbReference>